<dbReference type="AlphaFoldDB" id="H1Z0E5"/>
<evidence type="ECO:0000256" key="1">
    <source>
        <dbReference type="SAM" id="Phobius"/>
    </source>
</evidence>
<feature type="transmembrane region" description="Helical" evidence="1">
    <location>
        <begin position="39"/>
        <end position="62"/>
    </location>
</feature>
<keyword evidence="1" id="KW-0812">Transmembrane</keyword>
<accession>H1Z0E5</accession>
<sequence length="94" mass="10541">MPIFECEANSFPKTIIFMVLYTGSILVSAYGAYNICECYSFNPIAGALIVVGLELSALRYILDQWGDQIFSKSHMFGKMNISNKDVDVFLGRDQ</sequence>
<evidence type="ECO:0000313" key="2">
    <source>
        <dbReference type="EMBL" id="EHQ34412.1"/>
    </source>
</evidence>
<keyword evidence="1" id="KW-1133">Transmembrane helix</keyword>
<protein>
    <submittedName>
        <fullName evidence="2">Uncharacterized protein</fullName>
    </submittedName>
</protein>
<dbReference type="InParanoid" id="H1Z0E5"/>
<proteinExistence type="predicted"/>
<dbReference type="HOGENOM" id="CLU_2379424_0_0_2"/>
<dbReference type="EMBL" id="CM001436">
    <property type="protein sequence ID" value="EHQ34412.1"/>
    <property type="molecule type" value="Genomic_DNA"/>
</dbReference>
<feature type="transmembrane region" description="Helical" evidence="1">
    <location>
        <begin position="15"/>
        <end position="33"/>
    </location>
</feature>
<evidence type="ECO:0000313" key="3">
    <source>
        <dbReference type="Proteomes" id="UP000005741"/>
    </source>
</evidence>
<dbReference type="Proteomes" id="UP000005741">
    <property type="component" value="Chromosome"/>
</dbReference>
<organism evidence="2 3">
    <name type="scientific">Methanoplanus limicola DSM 2279</name>
    <dbReference type="NCBI Taxonomy" id="937775"/>
    <lineage>
        <taxon>Archaea</taxon>
        <taxon>Methanobacteriati</taxon>
        <taxon>Methanobacteriota</taxon>
        <taxon>Stenosarchaea group</taxon>
        <taxon>Methanomicrobia</taxon>
        <taxon>Methanomicrobiales</taxon>
        <taxon>Methanomicrobiaceae</taxon>
        <taxon>Methanoplanus</taxon>
    </lineage>
</organism>
<keyword evidence="1" id="KW-0472">Membrane</keyword>
<name>H1Z0E5_9EURY</name>
<dbReference type="RefSeq" id="WP_004076052.1">
    <property type="nucleotide sequence ID" value="NZ_CM001436.1"/>
</dbReference>
<gene>
    <name evidence="2" type="ORF">Metlim_0265</name>
</gene>
<keyword evidence="3" id="KW-1185">Reference proteome</keyword>
<reference evidence="2 3" key="1">
    <citation type="submission" date="2011-10" db="EMBL/GenBank/DDBJ databases">
        <title>The Improved High-Quality Draft genome of Methanoplanus limicola DSM 2279.</title>
        <authorList>
            <consortium name="US DOE Joint Genome Institute (JGI-PGF)"/>
            <person name="Lucas S."/>
            <person name="Copeland A."/>
            <person name="Lapidus A."/>
            <person name="Glavina del Rio T."/>
            <person name="Dalin E."/>
            <person name="Tice H."/>
            <person name="Bruce D."/>
            <person name="Goodwin L."/>
            <person name="Pitluck S."/>
            <person name="Peters L."/>
            <person name="Mikhailova N."/>
            <person name="Lu M."/>
            <person name="Kyrpides N."/>
            <person name="Mavromatis K."/>
            <person name="Ivanova N."/>
            <person name="Markowitz V."/>
            <person name="Cheng J.-F."/>
            <person name="Hugenholtz P."/>
            <person name="Woyke T."/>
            <person name="Wu D."/>
            <person name="Wirth R."/>
            <person name="Brambilla E.-M."/>
            <person name="Klenk H.-P."/>
            <person name="Eisen J.A."/>
        </authorList>
    </citation>
    <scope>NUCLEOTIDE SEQUENCE [LARGE SCALE GENOMIC DNA]</scope>
    <source>
        <strain evidence="2 3">DSM 2279</strain>
    </source>
</reference>
<dbReference type="STRING" id="937775.Metlim_0265"/>